<comment type="caution">
    <text evidence="2">The sequence shown here is derived from an EMBL/GenBank/DDBJ whole genome shotgun (WGS) entry which is preliminary data.</text>
</comment>
<gene>
    <name evidence="2" type="ORF">DBW97_04145</name>
</gene>
<proteinExistence type="predicted"/>
<dbReference type="GO" id="GO:0004519">
    <property type="term" value="F:endonuclease activity"/>
    <property type="evidence" value="ECO:0007669"/>
    <property type="project" value="UniProtKB-KW"/>
</dbReference>
<dbReference type="Proteomes" id="UP000252147">
    <property type="component" value="Unassembled WGS sequence"/>
</dbReference>
<reference evidence="2 3" key="1">
    <citation type="journal article" date="2018" name="Microbiome">
        <title>Fine metagenomic profile of the Mediterranean stratified and mixed water columns revealed by assembly and recruitment.</title>
        <authorList>
            <person name="Haro-Moreno J.M."/>
            <person name="Lopez-Perez M."/>
            <person name="De La Torre J.R."/>
            <person name="Picazo A."/>
            <person name="Camacho A."/>
            <person name="Rodriguez-Valera F."/>
        </authorList>
    </citation>
    <scope>NUCLEOTIDE SEQUENCE [LARGE SCALE GENOMIC DNA]</scope>
    <source>
        <strain evidence="2">MED-G83</strain>
    </source>
</reference>
<evidence type="ECO:0000313" key="2">
    <source>
        <dbReference type="EMBL" id="RCL37733.1"/>
    </source>
</evidence>
<dbReference type="Gene3D" id="3.60.10.10">
    <property type="entry name" value="Endonuclease/exonuclease/phosphatase"/>
    <property type="match status" value="1"/>
</dbReference>
<dbReference type="EMBL" id="QOPD01000007">
    <property type="protein sequence ID" value="RCL37733.1"/>
    <property type="molecule type" value="Genomic_DNA"/>
</dbReference>
<sequence length="325" mass="37206">MRFVLIFFLTFALNAEKVSVMTFNVENLFDNKDDPNRVDETYIALKDKQTAKHLEGCNLIEVKSWRDSCLYLDWNDEVIDIKLQNLSTVISSEDVDIIGLQEVENIGMLERLYDRVKQNGYVAYDLIEGQDERGIDLGIISKFPIKESILHRIEFAGVTTQAQRDTRGVYEVTLDVRGKDFKVFVVHFPAGHHASSMRKDAFESLNKIASKTTVPAVAVGDFNVNSTEDKAENIYRDFALPTWKISHLEGCADCLGSTFYFRNRTWSYLDSIMVLRNSGAKFIPETIKVVKHPLQTDNEGFQIRFDQKRKRGVSDHFPVVAEIVF</sequence>
<dbReference type="PANTHER" id="PTHR14859">
    <property type="entry name" value="CALCOFLUOR WHITE HYPERSENSITIVE PROTEIN PRECURSOR"/>
    <property type="match status" value="1"/>
</dbReference>
<dbReference type="PANTHER" id="PTHR14859:SF15">
    <property type="entry name" value="ENDONUCLEASE_EXONUCLEASE_PHOSPHATASE DOMAIN-CONTAINING PROTEIN"/>
    <property type="match status" value="1"/>
</dbReference>
<dbReference type="InterPro" id="IPR005135">
    <property type="entry name" value="Endo/exonuclease/phosphatase"/>
</dbReference>
<dbReference type="AlphaFoldDB" id="A0A368BK97"/>
<protein>
    <submittedName>
        <fullName evidence="2">Endonuclease/exonuclease/phosphatase family protein</fullName>
    </submittedName>
</protein>
<dbReference type="SUPFAM" id="SSF56219">
    <property type="entry name" value="DNase I-like"/>
    <property type="match status" value="1"/>
</dbReference>
<organism evidence="2 3">
    <name type="scientific">SAR86 cluster bacterium</name>
    <dbReference type="NCBI Taxonomy" id="2030880"/>
    <lineage>
        <taxon>Bacteria</taxon>
        <taxon>Pseudomonadati</taxon>
        <taxon>Pseudomonadota</taxon>
        <taxon>Gammaproteobacteria</taxon>
        <taxon>SAR86 cluster</taxon>
    </lineage>
</organism>
<accession>A0A368BK97</accession>
<keyword evidence="2" id="KW-0540">Nuclease</keyword>
<dbReference type="GO" id="GO:0004527">
    <property type="term" value="F:exonuclease activity"/>
    <property type="evidence" value="ECO:0007669"/>
    <property type="project" value="UniProtKB-KW"/>
</dbReference>
<name>A0A368BK97_9GAMM</name>
<dbReference type="Pfam" id="PF19580">
    <property type="entry name" value="Exo_endo_phos_3"/>
    <property type="match status" value="1"/>
</dbReference>
<evidence type="ECO:0000259" key="1">
    <source>
        <dbReference type="Pfam" id="PF19580"/>
    </source>
</evidence>
<keyword evidence="2" id="KW-0255">Endonuclease</keyword>
<feature type="domain" description="Endonuclease/exonuclease/phosphatase" evidence="1">
    <location>
        <begin position="73"/>
        <end position="322"/>
    </location>
</feature>
<dbReference type="GO" id="GO:0006506">
    <property type="term" value="P:GPI anchor biosynthetic process"/>
    <property type="evidence" value="ECO:0007669"/>
    <property type="project" value="TreeGrafter"/>
</dbReference>
<evidence type="ECO:0000313" key="3">
    <source>
        <dbReference type="Proteomes" id="UP000252147"/>
    </source>
</evidence>
<keyword evidence="2" id="KW-0378">Hydrolase</keyword>
<dbReference type="InterPro" id="IPR051916">
    <property type="entry name" value="GPI-anchor_lipid_remodeler"/>
</dbReference>
<dbReference type="GO" id="GO:0016020">
    <property type="term" value="C:membrane"/>
    <property type="evidence" value="ECO:0007669"/>
    <property type="project" value="GOC"/>
</dbReference>
<dbReference type="InterPro" id="IPR036691">
    <property type="entry name" value="Endo/exonu/phosph_ase_sf"/>
</dbReference>
<keyword evidence="2" id="KW-0269">Exonuclease</keyword>